<feature type="non-terminal residue" evidence="1">
    <location>
        <position position="110"/>
    </location>
</feature>
<evidence type="ECO:0000313" key="2">
    <source>
        <dbReference type="Proteomes" id="UP001159405"/>
    </source>
</evidence>
<reference evidence="1 2" key="1">
    <citation type="submission" date="2022-05" db="EMBL/GenBank/DDBJ databases">
        <authorList>
            <consortium name="Genoscope - CEA"/>
            <person name="William W."/>
        </authorList>
    </citation>
    <scope>NUCLEOTIDE SEQUENCE [LARGE SCALE GENOMIC DNA]</scope>
</reference>
<proteinExistence type="predicted"/>
<protein>
    <submittedName>
        <fullName evidence="1">Uncharacterized protein</fullName>
    </submittedName>
</protein>
<comment type="caution">
    <text evidence="1">The sequence shown here is derived from an EMBL/GenBank/DDBJ whole genome shotgun (WGS) entry which is preliminary data.</text>
</comment>
<dbReference type="EMBL" id="CALNXK010000347">
    <property type="protein sequence ID" value="CAH3183237.1"/>
    <property type="molecule type" value="Genomic_DNA"/>
</dbReference>
<gene>
    <name evidence="1" type="ORF">PLOB_00028157</name>
</gene>
<accession>A0ABN8RV80</accession>
<evidence type="ECO:0000313" key="1">
    <source>
        <dbReference type="EMBL" id="CAH3183237.1"/>
    </source>
</evidence>
<sequence>MAGRRKGLELAKTKLDELINSLVLRCFEERQPGLRKYVEEDRKGKQWMKTVEHNHKCVIKVEFFSEIVQGICCFVTSEGRSISCKIGDIVNEKVHAVVCPRGECTKAVLS</sequence>
<name>A0ABN8RV80_9CNID</name>
<organism evidence="1 2">
    <name type="scientific">Porites lobata</name>
    <dbReference type="NCBI Taxonomy" id="104759"/>
    <lineage>
        <taxon>Eukaryota</taxon>
        <taxon>Metazoa</taxon>
        <taxon>Cnidaria</taxon>
        <taxon>Anthozoa</taxon>
        <taxon>Hexacorallia</taxon>
        <taxon>Scleractinia</taxon>
        <taxon>Fungiina</taxon>
        <taxon>Poritidae</taxon>
        <taxon>Porites</taxon>
    </lineage>
</organism>
<keyword evidence="2" id="KW-1185">Reference proteome</keyword>
<dbReference type="Proteomes" id="UP001159405">
    <property type="component" value="Unassembled WGS sequence"/>
</dbReference>